<gene>
    <name evidence="2" type="ORF">AOQ84DRAFT_304443</name>
</gene>
<evidence type="ECO:0000313" key="3">
    <source>
        <dbReference type="Proteomes" id="UP000250140"/>
    </source>
</evidence>
<name>A0A8E2EPV5_9PEZI</name>
<dbReference type="OrthoDB" id="5279705at2759"/>
<accession>A0A8E2EPV5</accession>
<organism evidence="2 3">
    <name type="scientific">Glonium stellatum</name>
    <dbReference type="NCBI Taxonomy" id="574774"/>
    <lineage>
        <taxon>Eukaryota</taxon>
        <taxon>Fungi</taxon>
        <taxon>Dikarya</taxon>
        <taxon>Ascomycota</taxon>
        <taxon>Pezizomycotina</taxon>
        <taxon>Dothideomycetes</taxon>
        <taxon>Pleosporomycetidae</taxon>
        <taxon>Gloniales</taxon>
        <taxon>Gloniaceae</taxon>
        <taxon>Glonium</taxon>
    </lineage>
</organism>
<evidence type="ECO:0000313" key="2">
    <source>
        <dbReference type="EMBL" id="OCL02586.1"/>
    </source>
</evidence>
<sequence>MILTASPWPQQNEYTPLHPSPLSTRSISACSRAFTNPIMTARWEAKKGLPFSKRLIKPNPIIQNRDAVKERRRDLFLRKVQDDRDDRRWASRGDQILQLDFISRQRRWEAAKAHQAPSLDVDLDDYVRDIPLSNGQEIAWSQTRQANSTETHMGPREVDMILEQEDRELDALISLMDETRNHEDSLLQHYGSDEEDYDTLFREYLTILDDGKSNAMAHSTHEADAMDTSHG</sequence>
<dbReference type="EMBL" id="KV750925">
    <property type="protein sequence ID" value="OCL02586.1"/>
    <property type="molecule type" value="Genomic_DNA"/>
</dbReference>
<proteinExistence type="predicted"/>
<protein>
    <submittedName>
        <fullName evidence="2">Uncharacterized protein</fullName>
    </submittedName>
</protein>
<dbReference type="AlphaFoldDB" id="A0A8E2EPV5"/>
<dbReference type="Proteomes" id="UP000250140">
    <property type="component" value="Unassembled WGS sequence"/>
</dbReference>
<evidence type="ECO:0000256" key="1">
    <source>
        <dbReference type="SAM" id="MobiDB-lite"/>
    </source>
</evidence>
<keyword evidence="3" id="KW-1185">Reference proteome</keyword>
<reference evidence="2 3" key="1">
    <citation type="journal article" date="2016" name="Nat. Commun.">
        <title>Ectomycorrhizal ecology is imprinted in the genome of the dominant symbiotic fungus Cenococcum geophilum.</title>
        <authorList>
            <consortium name="DOE Joint Genome Institute"/>
            <person name="Peter M."/>
            <person name="Kohler A."/>
            <person name="Ohm R.A."/>
            <person name="Kuo A."/>
            <person name="Krutzmann J."/>
            <person name="Morin E."/>
            <person name="Arend M."/>
            <person name="Barry K.W."/>
            <person name="Binder M."/>
            <person name="Choi C."/>
            <person name="Clum A."/>
            <person name="Copeland A."/>
            <person name="Grisel N."/>
            <person name="Haridas S."/>
            <person name="Kipfer T."/>
            <person name="LaButti K."/>
            <person name="Lindquist E."/>
            <person name="Lipzen A."/>
            <person name="Maire R."/>
            <person name="Meier B."/>
            <person name="Mihaltcheva S."/>
            <person name="Molinier V."/>
            <person name="Murat C."/>
            <person name="Poggeler S."/>
            <person name="Quandt C.A."/>
            <person name="Sperisen C."/>
            <person name="Tritt A."/>
            <person name="Tisserant E."/>
            <person name="Crous P.W."/>
            <person name="Henrissat B."/>
            <person name="Nehls U."/>
            <person name="Egli S."/>
            <person name="Spatafora J.W."/>
            <person name="Grigoriev I.V."/>
            <person name="Martin F.M."/>
        </authorList>
    </citation>
    <scope>NUCLEOTIDE SEQUENCE [LARGE SCALE GENOMIC DNA]</scope>
    <source>
        <strain evidence="2 3">CBS 207.34</strain>
    </source>
</reference>
<feature type="region of interest" description="Disordered" evidence="1">
    <location>
        <begin position="1"/>
        <end position="21"/>
    </location>
</feature>